<dbReference type="SUPFAM" id="SSF46785">
    <property type="entry name" value="Winged helix' DNA-binding domain"/>
    <property type="match status" value="1"/>
</dbReference>
<gene>
    <name evidence="6" type="ORF">ACFFGG_08445</name>
</gene>
<name>A0ABV6PU59_9BURK</name>
<dbReference type="Pfam" id="PF00126">
    <property type="entry name" value="HTH_1"/>
    <property type="match status" value="1"/>
</dbReference>
<evidence type="ECO:0000256" key="1">
    <source>
        <dbReference type="ARBA" id="ARBA00009437"/>
    </source>
</evidence>
<dbReference type="PROSITE" id="PS50931">
    <property type="entry name" value="HTH_LYSR"/>
    <property type="match status" value="1"/>
</dbReference>
<dbReference type="SUPFAM" id="SSF53850">
    <property type="entry name" value="Periplasmic binding protein-like II"/>
    <property type="match status" value="1"/>
</dbReference>
<feature type="domain" description="HTH lysR-type" evidence="5">
    <location>
        <begin position="1"/>
        <end position="59"/>
    </location>
</feature>
<dbReference type="Proteomes" id="UP001589834">
    <property type="component" value="Unassembled WGS sequence"/>
</dbReference>
<dbReference type="PANTHER" id="PTHR30537:SF5">
    <property type="entry name" value="HTH-TYPE TRANSCRIPTIONAL ACTIVATOR TTDR-RELATED"/>
    <property type="match status" value="1"/>
</dbReference>
<keyword evidence="3" id="KW-0238">DNA-binding</keyword>
<reference evidence="6 7" key="1">
    <citation type="submission" date="2024-09" db="EMBL/GenBank/DDBJ databases">
        <authorList>
            <person name="Sun Q."/>
            <person name="Mori K."/>
        </authorList>
    </citation>
    <scope>NUCLEOTIDE SEQUENCE [LARGE SCALE GENOMIC DNA]</scope>
    <source>
        <strain evidence="6 7">NCAIM B.02336</strain>
    </source>
</reference>
<dbReference type="InterPro" id="IPR036388">
    <property type="entry name" value="WH-like_DNA-bd_sf"/>
</dbReference>
<dbReference type="InterPro" id="IPR058163">
    <property type="entry name" value="LysR-type_TF_proteobact-type"/>
</dbReference>
<evidence type="ECO:0000313" key="7">
    <source>
        <dbReference type="Proteomes" id="UP001589834"/>
    </source>
</evidence>
<dbReference type="Gene3D" id="1.10.10.10">
    <property type="entry name" value="Winged helix-like DNA-binding domain superfamily/Winged helix DNA-binding domain"/>
    <property type="match status" value="1"/>
</dbReference>
<evidence type="ECO:0000256" key="2">
    <source>
        <dbReference type="ARBA" id="ARBA00023015"/>
    </source>
</evidence>
<keyword evidence="7" id="KW-1185">Reference proteome</keyword>
<dbReference type="RefSeq" id="WP_377482145.1">
    <property type="nucleotide sequence ID" value="NZ_JBHLTN010000016.1"/>
</dbReference>
<comment type="similarity">
    <text evidence="1">Belongs to the LysR transcriptional regulatory family.</text>
</comment>
<organism evidence="6 7">
    <name type="scientific">Ottowia pentelensis</name>
    <dbReference type="NCBI Taxonomy" id="511108"/>
    <lineage>
        <taxon>Bacteria</taxon>
        <taxon>Pseudomonadati</taxon>
        <taxon>Pseudomonadota</taxon>
        <taxon>Betaproteobacteria</taxon>
        <taxon>Burkholderiales</taxon>
        <taxon>Comamonadaceae</taxon>
        <taxon>Ottowia</taxon>
    </lineage>
</organism>
<dbReference type="Gene3D" id="3.40.190.290">
    <property type="match status" value="1"/>
</dbReference>
<comment type="caution">
    <text evidence="6">The sequence shown here is derived from an EMBL/GenBank/DDBJ whole genome shotgun (WGS) entry which is preliminary data.</text>
</comment>
<dbReference type="InterPro" id="IPR000847">
    <property type="entry name" value="LysR_HTH_N"/>
</dbReference>
<keyword evidence="4" id="KW-0804">Transcription</keyword>
<accession>A0ABV6PU59</accession>
<evidence type="ECO:0000256" key="3">
    <source>
        <dbReference type="ARBA" id="ARBA00023125"/>
    </source>
</evidence>
<evidence type="ECO:0000256" key="4">
    <source>
        <dbReference type="ARBA" id="ARBA00023163"/>
    </source>
</evidence>
<dbReference type="EMBL" id="JBHLTN010000016">
    <property type="protein sequence ID" value="MFC0592583.1"/>
    <property type="molecule type" value="Genomic_DNA"/>
</dbReference>
<evidence type="ECO:0000313" key="6">
    <source>
        <dbReference type="EMBL" id="MFC0592583.1"/>
    </source>
</evidence>
<protein>
    <submittedName>
        <fullName evidence="6">LysR substrate-binding domain-containing protein</fullName>
    </submittedName>
</protein>
<keyword evidence="2" id="KW-0805">Transcription regulation</keyword>
<dbReference type="PANTHER" id="PTHR30537">
    <property type="entry name" value="HTH-TYPE TRANSCRIPTIONAL REGULATOR"/>
    <property type="match status" value="1"/>
</dbReference>
<proteinExistence type="inferred from homology"/>
<dbReference type="CDD" id="cd08422">
    <property type="entry name" value="PBP2_CrgA_like"/>
    <property type="match status" value="1"/>
</dbReference>
<sequence>MDSLDLIQTFREVARRGSFSATARAQGVSPASVSKSIVQLETRFGLRLFNRTTRKVSLTDAGQLLFERSGALLELIDLTQGELHERATHPSGRLQLTAPHGLMQTDLPALLGQFLLQYPEVTLDLHVTDRVLNLVEEGIDLAFRVGPIDDANQIVRRLVPIDFVAAAAPAYWRAHGKPSHPRDLLTHAQLAHNLFGEAPRWHFSVQGKPLELPLQPRFAATSQMPLVTLALQGVGVLWGSRRALAPHFERGELEPALEAFSPTDIWLHAVYTQRRHNSAALRALLAHLDEFAQAFRHAEAGASSTG</sequence>
<dbReference type="InterPro" id="IPR036390">
    <property type="entry name" value="WH_DNA-bd_sf"/>
</dbReference>
<evidence type="ECO:0000259" key="5">
    <source>
        <dbReference type="PROSITE" id="PS50931"/>
    </source>
</evidence>
<dbReference type="InterPro" id="IPR005119">
    <property type="entry name" value="LysR_subst-bd"/>
</dbReference>
<dbReference type="Pfam" id="PF03466">
    <property type="entry name" value="LysR_substrate"/>
    <property type="match status" value="1"/>
</dbReference>